<dbReference type="InterPro" id="IPR036163">
    <property type="entry name" value="HMA_dom_sf"/>
</dbReference>
<dbReference type="OrthoDB" id="9813965at2"/>
<evidence type="ECO:0000313" key="4">
    <source>
        <dbReference type="Proteomes" id="UP000246303"/>
    </source>
</evidence>
<dbReference type="InterPro" id="IPR006121">
    <property type="entry name" value="HMA_dom"/>
</dbReference>
<feature type="domain" description="HMA" evidence="2">
    <location>
        <begin position="6"/>
        <end position="74"/>
    </location>
</feature>
<dbReference type="Pfam" id="PF00403">
    <property type="entry name" value="HMA"/>
    <property type="match status" value="1"/>
</dbReference>
<dbReference type="InterPro" id="IPR017969">
    <property type="entry name" value="Heavy-metal-associated_CS"/>
</dbReference>
<dbReference type="AlphaFoldDB" id="A0A2V3DU94"/>
<dbReference type="EMBL" id="QHLZ01000002">
    <property type="protein sequence ID" value="PXA66987.1"/>
    <property type="molecule type" value="Genomic_DNA"/>
</dbReference>
<keyword evidence="4" id="KW-1185">Reference proteome</keyword>
<keyword evidence="1" id="KW-0479">Metal-binding</keyword>
<dbReference type="PROSITE" id="PS01047">
    <property type="entry name" value="HMA_1"/>
    <property type="match status" value="1"/>
</dbReference>
<evidence type="ECO:0000259" key="2">
    <source>
        <dbReference type="PROSITE" id="PS50846"/>
    </source>
</evidence>
<organism evidence="3 4">
    <name type="scientific">Arthrobacter psychrochitiniphilus</name>
    <dbReference type="NCBI Taxonomy" id="291045"/>
    <lineage>
        <taxon>Bacteria</taxon>
        <taxon>Bacillati</taxon>
        <taxon>Actinomycetota</taxon>
        <taxon>Actinomycetes</taxon>
        <taxon>Micrococcales</taxon>
        <taxon>Micrococcaceae</taxon>
        <taxon>Arthrobacter</taxon>
    </lineage>
</organism>
<gene>
    <name evidence="3" type="ORF">CVS29_05445</name>
</gene>
<dbReference type="FunFam" id="3.30.70.100:FF:000001">
    <property type="entry name" value="ATPase copper transporting beta"/>
    <property type="match status" value="1"/>
</dbReference>
<dbReference type="RefSeq" id="WP_110105300.1">
    <property type="nucleotide sequence ID" value="NZ_JACBZZ010000001.1"/>
</dbReference>
<dbReference type="Gene3D" id="3.30.70.100">
    <property type="match status" value="1"/>
</dbReference>
<dbReference type="GO" id="GO:0046872">
    <property type="term" value="F:metal ion binding"/>
    <property type="evidence" value="ECO:0007669"/>
    <property type="project" value="UniProtKB-KW"/>
</dbReference>
<dbReference type="Proteomes" id="UP000246303">
    <property type="component" value="Unassembled WGS sequence"/>
</dbReference>
<sequence length="78" mass="8001">MSNSSHTTTINVSGMTCGHCVSSVTEELTSLKGVENVSVELNKGGISEVTITSTLTLEPSEISEAVAEAGYLVVANNA</sequence>
<dbReference type="PROSITE" id="PS50846">
    <property type="entry name" value="HMA_2"/>
    <property type="match status" value="1"/>
</dbReference>
<proteinExistence type="predicted"/>
<protein>
    <submittedName>
        <fullName evidence="3">Heavy metal transporter</fullName>
    </submittedName>
</protein>
<accession>A0A2V3DU94</accession>
<comment type="caution">
    <text evidence="3">The sequence shown here is derived from an EMBL/GenBank/DDBJ whole genome shotgun (WGS) entry which is preliminary data.</text>
</comment>
<evidence type="ECO:0000256" key="1">
    <source>
        <dbReference type="ARBA" id="ARBA00022723"/>
    </source>
</evidence>
<dbReference type="CDD" id="cd00371">
    <property type="entry name" value="HMA"/>
    <property type="match status" value="1"/>
</dbReference>
<name>A0A2V3DU94_9MICC</name>
<reference evidence="3 4" key="1">
    <citation type="submission" date="2018-05" db="EMBL/GenBank/DDBJ databases">
        <title>Genetic diversity of glacier-inhabiting Cryobacterium bacteria in China and description of Cryobacterium mengkeensis sp. nov. and Arthrobacter glacialis sp. nov.</title>
        <authorList>
            <person name="Liu Q."/>
            <person name="Xin Y.-H."/>
        </authorList>
    </citation>
    <scope>NUCLEOTIDE SEQUENCE [LARGE SCALE GENOMIC DNA]</scope>
    <source>
        <strain evidence="3 4">GP3</strain>
    </source>
</reference>
<evidence type="ECO:0000313" key="3">
    <source>
        <dbReference type="EMBL" id="PXA66987.1"/>
    </source>
</evidence>
<dbReference type="SUPFAM" id="SSF55008">
    <property type="entry name" value="HMA, heavy metal-associated domain"/>
    <property type="match status" value="1"/>
</dbReference>